<proteinExistence type="predicted"/>
<evidence type="ECO:0000313" key="2">
    <source>
        <dbReference type="Proteomes" id="UP000824120"/>
    </source>
</evidence>
<name>A0A9J5ZCP7_SOLCO</name>
<feature type="non-terminal residue" evidence="1">
    <location>
        <position position="223"/>
    </location>
</feature>
<accession>A0A9J5ZCP7</accession>
<reference evidence="1 2" key="1">
    <citation type="submission" date="2020-09" db="EMBL/GenBank/DDBJ databases">
        <title>De no assembly of potato wild relative species, Solanum commersonii.</title>
        <authorList>
            <person name="Cho K."/>
        </authorList>
    </citation>
    <scope>NUCLEOTIDE SEQUENCE [LARGE SCALE GENOMIC DNA]</scope>
    <source>
        <strain evidence="1">LZ3.2</strain>
        <tissue evidence="1">Leaf</tissue>
    </source>
</reference>
<sequence>ILFGNLVTIYRQFAPILFEFLRCNDGVDVFPFVCELATRLSHALESSEQSAELELSDSDVCEFIKFMLPLRCAIENQEAFGSHVSFPSLMQGEAGNERFEIEGVHRIFCDLLEKLEPCLKKLESQLGLVNKERGELIVHCYSQYLLILKGLESISKLYKGLEDMFWEKMRQRKIGLCFLIVILSKMSRDYPWILENIEMLREGRHKNEEVYKIFICRSHLLEE</sequence>
<dbReference type="Proteomes" id="UP000824120">
    <property type="component" value="Chromosome 4"/>
</dbReference>
<protein>
    <submittedName>
        <fullName evidence="1">Uncharacterized protein</fullName>
    </submittedName>
</protein>
<dbReference type="EMBL" id="JACXVP010000004">
    <property type="protein sequence ID" value="KAG5610189.1"/>
    <property type="molecule type" value="Genomic_DNA"/>
</dbReference>
<comment type="caution">
    <text evidence="1">The sequence shown here is derived from an EMBL/GenBank/DDBJ whole genome shotgun (WGS) entry which is preliminary data.</text>
</comment>
<keyword evidence="2" id="KW-1185">Reference proteome</keyword>
<evidence type="ECO:0000313" key="1">
    <source>
        <dbReference type="EMBL" id="KAG5610189.1"/>
    </source>
</evidence>
<dbReference type="AlphaFoldDB" id="A0A9J5ZCP7"/>
<gene>
    <name evidence="1" type="ORF">H5410_021470</name>
</gene>
<organism evidence="1 2">
    <name type="scientific">Solanum commersonii</name>
    <name type="common">Commerson's wild potato</name>
    <name type="synonym">Commerson's nightshade</name>
    <dbReference type="NCBI Taxonomy" id="4109"/>
    <lineage>
        <taxon>Eukaryota</taxon>
        <taxon>Viridiplantae</taxon>
        <taxon>Streptophyta</taxon>
        <taxon>Embryophyta</taxon>
        <taxon>Tracheophyta</taxon>
        <taxon>Spermatophyta</taxon>
        <taxon>Magnoliopsida</taxon>
        <taxon>eudicotyledons</taxon>
        <taxon>Gunneridae</taxon>
        <taxon>Pentapetalae</taxon>
        <taxon>asterids</taxon>
        <taxon>lamiids</taxon>
        <taxon>Solanales</taxon>
        <taxon>Solanaceae</taxon>
        <taxon>Solanoideae</taxon>
        <taxon>Solaneae</taxon>
        <taxon>Solanum</taxon>
    </lineage>
</organism>